<comment type="caution">
    <text evidence="2">The sequence shown here is derived from an EMBL/GenBank/DDBJ whole genome shotgun (WGS) entry which is preliminary data.</text>
</comment>
<protein>
    <submittedName>
        <fullName evidence="2">Uncharacterized protein</fullName>
    </submittedName>
</protein>
<keyword evidence="1" id="KW-0732">Signal</keyword>
<feature type="chain" id="PRO_5045451568" evidence="1">
    <location>
        <begin position="22"/>
        <end position="200"/>
    </location>
</feature>
<gene>
    <name evidence="2" type="ORF">SHI21_19665</name>
</gene>
<accession>A0ABU5VZF5</accession>
<feature type="signal peptide" evidence="1">
    <location>
        <begin position="1"/>
        <end position="21"/>
    </location>
</feature>
<dbReference type="RefSeq" id="WP_323578876.1">
    <property type="nucleotide sequence ID" value="NZ_JAYGJQ010000003.1"/>
</dbReference>
<sequence>MKLSYRIFLFLLVITTSNVYSEVAPNITQNELQFYRDLTLKIRNTAEFKVPMIGTDQSYSYQLEFADPVYKNPVIGDLPLGNEPTKFYRQFWDRVMLKDGSHAMINGEEIPLTCIFISGQDNRNSGNIDPRFPQFIMKVYLVANDYSCVGPINPGFPTTGGKEEAWDTYLYFEIKDPTIMLPVESKIRYRWNEFHSVLVK</sequence>
<evidence type="ECO:0000256" key="1">
    <source>
        <dbReference type="SAM" id="SignalP"/>
    </source>
</evidence>
<evidence type="ECO:0000313" key="2">
    <source>
        <dbReference type="EMBL" id="MEA9358464.1"/>
    </source>
</evidence>
<dbReference type="EMBL" id="JAYGJQ010000003">
    <property type="protein sequence ID" value="MEA9358464.1"/>
    <property type="molecule type" value="Genomic_DNA"/>
</dbReference>
<proteinExistence type="predicted"/>
<name>A0ABU5VZF5_9BACT</name>
<evidence type="ECO:0000313" key="3">
    <source>
        <dbReference type="Proteomes" id="UP001302274"/>
    </source>
</evidence>
<dbReference type="Proteomes" id="UP001302274">
    <property type="component" value="Unassembled WGS sequence"/>
</dbReference>
<keyword evidence="3" id="KW-1185">Reference proteome</keyword>
<reference evidence="2 3" key="1">
    <citation type="submission" date="2023-11" db="EMBL/GenBank/DDBJ databases">
        <title>A Novel Polar Bacteriovorax (B. antarcticus) Isolated from the Biocrust in Antarctica.</title>
        <authorList>
            <person name="Mun W."/>
            <person name="Choi S.Y."/>
            <person name="Mitchell R.J."/>
        </authorList>
    </citation>
    <scope>NUCLEOTIDE SEQUENCE [LARGE SCALE GENOMIC DNA]</scope>
    <source>
        <strain evidence="2 3">PP10</strain>
    </source>
</reference>
<organism evidence="2 3">
    <name type="scientific">Bacteriovorax antarcticus</name>
    <dbReference type="NCBI Taxonomy" id="3088717"/>
    <lineage>
        <taxon>Bacteria</taxon>
        <taxon>Pseudomonadati</taxon>
        <taxon>Bdellovibrionota</taxon>
        <taxon>Bacteriovoracia</taxon>
        <taxon>Bacteriovoracales</taxon>
        <taxon>Bacteriovoracaceae</taxon>
        <taxon>Bacteriovorax</taxon>
    </lineage>
</organism>